<accession>A0ABV4J077</accession>
<dbReference type="Proteomes" id="UP001567537">
    <property type="component" value="Unassembled WGS sequence"/>
</dbReference>
<sequence length="290" mass="32038">MKPLAEHGTTARAKGRPTAGIKGCPCRPCRDAENTYDKRRRFLNESGRTRMVDAKPTQAHLKKLFAEGAGWTQLIAATSCSSSTLVAILNGERAEITRRVANQVLAVQAADVQPPHRPIPAIGSIRRCHALVAIGHKLIDIADASRLDFATIRYIVSTQPGNVSARTAAAVASAYDNLRGQPGKSVRSLNRAAREGWRDPQWWEDYGHIDDPAFDPAKADAELNFHQRAALRREEIIHLAWCGHEPEQILDRLNSEVSISTIRAIVHEWRTGQKRDRKQAAAEPEMEAAA</sequence>
<evidence type="ECO:0000313" key="2">
    <source>
        <dbReference type="Proteomes" id="UP001567537"/>
    </source>
</evidence>
<evidence type="ECO:0000313" key="1">
    <source>
        <dbReference type="EMBL" id="MEZ3180335.1"/>
    </source>
</evidence>
<evidence type="ECO:0008006" key="3">
    <source>
        <dbReference type="Google" id="ProtNLM"/>
    </source>
</evidence>
<protein>
    <recommendedName>
        <fullName evidence="3">Helix-turn-helix DNA binding domain protein</fullName>
    </recommendedName>
</protein>
<name>A0ABV4J077_9ACTN</name>
<organism evidence="1 2">
    <name type="scientific">Streptomyces pimonensis</name>
    <dbReference type="NCBI Taxonomy" id="2860288"/>
    <lineage>
        <taxon>Bacteria</taxon>
        <taxon>Bacillati</taxon>
        <taxon>Actinomycetota</taxon>
        <taxon>Actinomycetes</taxon>
        <taxon>Kitasatosporales</taxon>
        <taxon>Streptomycetaceae</taxon>
        <taxon>Streptomyces</taxon>
    </lineage>
</organism>
<keyword evidence="2" id="KW-1185">Reference proteome</keyword>
<reference evidence="1 2" key="1">
    <citation type="journal article" date="2021" name="Res Sq">
        <title>Streptomyces Pimoensis sp. nov., Isolated From the Taklimakan Desert in Xinjiang, China.</title>
        <authorList>
            <person name="Zhang P."/>
            <person name="Luo X."/>
            <person name="Luo X."/>
            <person name="Liu Z."/>
            <person name="Xia Z."/>
            <person name="Wan C."/>
            <person name="zhang L."/>
        </authorList>
    </citation>
    <scope>NUCLEOTIDE SEQUENCE [LARGE SCALE GENOMIC DNA]</scope>
    <source>
        <strain evidence="1 2">TRM75549</strain>
    </source>
</reference>
<dbReference type="RefSeq" id="WP_371238884.1">
    <property type="nucleotide sequence ID" value="NZ_JAHWZY010000016.1"/>
</dbReference>
<dbReference type="EMBL" id="JAHWZY010000016">
    <property type="protein sequence ID" value="MEZ3180335.1"/>
    <property type="molecule type" value="Genomic_DNA"/>
</dbReference>
<comment type="caution">
    <text evidence="1">The sequence shown here is derived from an EMBL/GenBank/DDBJ whole genome shotgun (WGS) entry which is preliminary data.</text>
</comment>
<gene>
    <name evidence="1" type="ORF">KYY02_17070</name>
</gene>
<proteinExistence type="predicted"/>